<protein>
    <submittedName>
        <fullName evidence="1">Uncharacterized protein</fullName>
    </submittedName>
</protein>
<reference evidence="1 2" key="1">
    <citation type="submission" date="2019-12" db="EMBL/GenBank/DDBJ databases">
        <title>Novel species isolated from a subtropical stream in China.</title>
        <authorList>
            <person name="Lu H."/>
        </authorList>
    </citation>
    <scope>NUCLEOTIDE SEQUENCE [LARGE SCALE GENOMIC DNA]</scope>
    <source>
        <strain evidence="1 2">FT55W</strain>
    </source>
</reference>
<evidence type="ECO:0000313" key="2">
    <source>
        <dbReference type="Proteomes" id="UP000450012"/>
    </source>
</evidence>
<organism evidence="1 2">
    <name type="scientific">Duganella rivi</name>
    <dbReference type="NCBI Taxonomy" id="2666083"/>
    <lineage>
        <taxon>Bacteria</taxon>
        <taxon>Pseudomonadati</taxon>
        <taxon>Pseudomonadota</taxon>
        <taxon>Betaproteobacteria</taxon>
        <taxon>Burkholderiales</taxon>
        <taxon>Oxalobacteraceae</taxon>
        <taxon>Telluria group</taxon>
        <taxon>Duganella</taxon>
    </lineage>
</organism>
<accession>A0A7X4GVT6</accession>
<dbReference type="AlphaFoldDB" id="A0A7X4GVT6"/>
<proteinExistence type="predicted"/>
<dbReference type="EMBL" id="WWCK01000011">
    <property type="protein sequence ID" value="MYM70541.1"/>
    <property type="molecule type" value="Genomic_DNA"/>
</dbReference>
<gene>
    <name evidence="1" type="ORF">GTP45_27565</name>
</gene>
<keyword evidence="2" id="KW-1185">Reference proteome</keyword>
<dbReference type="Proteomes" id="UP000450012">
    <property type="component" value="Unassembled WGS sequence"/>
</dbReference>
<name>A0A7X4GVT6_9BURK</name>
<comment type="caution">
    <text evidence="1">The sequence shown here is derived from an EMBL/GenBank/DDBJ whole genome shotgun (WGS) entry which is preliminary data.</text>
</comment>
<sequence length="71" mass="7854">MLAAIVTGSDRYWRIARGYDRVGNAATGGLDTETVSSRASRARKEGRRWGCILCRILDRIDPDHCSKSEGV</sequence>
<evidence type="ECO:0000313" key="1">
    <source>
        <dbReference type="EMBL" id="MYM70541.1"/>
    </source>
</evidence>